<evidence type="ECO:0000313" key="2">
    <source>
        <dbReference type="Proteomes" id="UP000242972"/>
    </source>
</evidence>
<name>A0A2T2XFT1_9FIRM</name>
<dbReference type="AlphaFoldDB" id="A0A2T2XFT1"/>
<evidence type="ECO:0008006" key="3">
    <source>
        <dbReference type="Google" id="ProtNLM"/>
    </source>
</evidence>
<organism evidence="1 2">
    <name type="scientific">Sulfobacillus benefaciens</name>
    <dbReference type="NCBI Taxonomy" id="453960"/>
    <lineage>
        <taxon>Bacteria</taxon>
        <taxon>Bacillati</taxon>
        <taxon>Bacillota</taxon>
        <taxon>Clostridia</taxon>
        <taxon>Eubacteriales</taxon>
        <taxon>Clostridiales Family XVII. Incertae Sedis</taxon>
        <taxon>Sulfobacillus</taxon>
    </lineage>
</organism>
<protein>
    <recommendedName>
        <fullName evidence="3">Stage III sporulation protein AG</fullName>
    </recommendedName>
</protein>
<reference evidence="1 2" key="1">
    <citation type="journal article" date="2014" name="BMC Genomics">
        <title>Comparison of environmental and isolate Sulfobacillus genomes reveals diverse carbon, sulfur, nitrogen, and hydrogen metabolisms.</title>
        <authorList>
            <person name="Justice N.B."/>
            <person name="Norman A."/>
            <person name="Brown C.T."/>
            <person name="Singh A."/>
            <person name="Thomas B.C."/>
            <person name="Banfield J.F."/>
        </authorList>
    </citation>
    <scope>NUCLEOTIDE SEQUENCE [LARGE SCALE GENOMIC DNA]</scope>
    <source>
        <strain evidence="1">AMDSBA4</strain>
    </source>
</reference>
<gene>
    <name evidence="1" type="ORF">C7B46_10260</name>
</gene>
<sequence length="169" mass="17746">MQTRFSDWWRRMVREDRGTLVRMLLVGALGVGLLAFSGLGTKSTQAAHGPPPDTSTLSGQEQLVAGQIRTILQAIPQVGPVSVAVTLDRTIQSQYVTSTQGLTTPSSSPVVVTNAGGDAVVPLDQVGPLVAGVVVVAPTATNPNIRSELAQAVETLLQVQPYQVLILPN</sequence>
<dbReference type="EMBL" id="PXYW01000022">
    <property type="protein sequence ID" value="PSR33316.1"/>
    <property type="molecule type" value="Genomic_DNA"/>
</dbReference>
<accession>A0A2T2XFT1</accession>
<dbReference type="Proteomes" id="UP000242972">
    <property type="component" value="Unassembled WGS sequence"/>
</dbReference>
<proteinExistence type="predicted"/>
<evidence type="ECO:0000313" key="1">
    <source>
        <dbReference type="EMBL" id="PSR33316.1"/>
    </source>
</evidence>
<comment type="caution">
    <text evidence="1">The sequence shown here is derived from an EMBL/GenBank/DDBJ whole genome shotgun (WGS) entry which is preliminary data.</text>
</comment>